<sequence>MDRSAISLKYSNKRTYQRLDGGFTVKRNMRVVRLGGNSRRSWKIRGIPKLHLKIKSPIMKILGKLRDGYINMMLGLAGNVTYLGDAKPVLEQKRIPKGRSPIPSVSKLQNFDKKLLLQVYNSIAVSRELVAY</sequence>
<dbReference type="OrthoDB" id="764584at2759"/>
<dbReference type="PANTHER" id="PTHR33702">
    <property type="entry name" value="BNAA09G40010D PROTEIN"/>
    <property type="match status" value="1"/>
</dbReference>
<accession>A0A9Q0KPA9</accession>
<name>A0A9Q0KPA9_9MAGN</name>
<protein>
    <submittedName>
        <fullName evidence="1">Uncharacterized protein</fullName>
    </submittedName>
</protein>
<dbReference type="Proteomes" id="UP001141806">
    <property type="component" value="Unassembled WGS sequence"/>
</dbReference>
<gene>
    <name evidence="1" type="ORF">NE237_007338</name>
</gene>
<dbReference type="EMBL" id="JAMYWD010000004">
    <property type="protein sequence ID" value="KAJ4974164.1"/>
    <property type="molecule type" value="Genomic_DNA"/>
</dbReference>
<dbReference type="PANTHER" id="PTHR33702:SF16">
    <property type="match status" value="1"/>
</dbReference>
<keyword evidence="2" id="KW-1185">Reference proteome</keyword>
<dbReference type="AlphaFoldDB" id="A0A9Q0KPA9"/>
<evidence type="ECO:0000313" key="2">
    <source>
        <dbReference type="Proteomes" id="UP001141806"/>
    </source>
</evidence>
<reference evidence="1" key="1">
    <citation type="journal article" date="2023" name="Plant J.">
        <title>The genome of the king protea, Protea cynaroides.</title>
        <authorList>
            <person name="Chang J."/>
            <person name="Duong T.A."/>
            <person name="Schoeman C."/>
            <person name="Ma X."/>
            <person name="Roodt D."/>
            <person name="Barker N."/>
            <person name="Li Z."/>
            <person name="Van de Peer Y."/>
            <person name="Mizrachi E."/>
        </authorList>
    </citation>
    <scope>NUCLEOTIDE SEQUENCE</scope>
    <source>
        <tissue evidence="1">Young leaves</tissue>
    </source>
</reference>
<organism evidence="1 2">
    <name type="scientific">Protea cynaroides</name>
    <dbReference type="NCBI Taxonomy" id="273540"/>
    <lineage>
        <taxon>Eukaryota</taxon>
        <taxon>Viridiplantae</taxon>
        <taxon>Streptophyta</taxon>
        <taxon>Embryophyta</taxon>
        <taxon>Tracheophyta</taxon>
        <taxon>Spermatophyta</taxon>
        <taxon>Magnoliopsida</taxon>
        <taxon>Proteales</taxon>
        <taxon>Proteaceae</taxon>
        <taxon>Protea</taxon>
    </lineage>
</organism>
<proteinExistence type="predicted"/>
<evidence type="ECO:0000313" key="1">
    <source>
        <dbReference type="EMBL" id="KAJ4974164.1"/>
    </source>
</evidence>
<comment type="caution">
    <text evidence="1">The sequence shown here is derived from an EMBL/GenBank/DDBJ whole genome shotgun (WGS) entry which is preliminary data.</text>
</comment>